<evidence type="ECO:0000256" key="2">
    <source>
        <dbReference type="ARBA" id="ARBA00022747"/>
    </source>
</evidence>
<reference evidence="5" key="1">
    <citation type="submission" date="2019-08" db="EMBL/GenBank/DDBJ databases">
        <authorList>
            <person name="Kucharzyk K."/>
            <person name="Murdoch R.W."/>
            <person name="Higgins S."/>
            <person name="Loffler F."/>
        </authorList>
    </citation>
    <scope>NUCLEOTIDE SEQUENCE</scope>
</reference>
<dbReference type="InterPro" id="IPR044946">
    <property type="entry name" value="Restrct_endonuc_typeI_TRD_sf"/>
</dbReference>
<accession>A0A644YZ25</accession>
<dbReference type="Pfam" id="PF01420">
    <property type="entry name" value="Methylase_S"/>
    <property type="match status" value="1"/>
</dbReference>
<comment type="similarity">
    <text evidence="1">Belongs to the type-I restriction system S methylase family.</text>
</comment>
<keyword evidence="2" id="KW-0680">Restriction system</keyword>
<evidence type="ECO:0000313" key="5">
    <source>
        <dbReference type="EMBL" id="MPM33732.1"/>
    </source>
</evidence>
<dbReference type="GO" id="GO:0003677">
    <property type="term" value="F:DNA binding"/>
    <property type="evidence" value="ECO:0007669"/>
    <property type="project" value="UniProtKB-KW"/>
</dbReference>
<organism evidence="5">
    <name type="scientific">bioreactor metagenome</name>
    <dbReference type="NCBI Taxonomy" id="1076179"/>
    <lineage>
        <taxon>unclassified sequences</taxon>
        <taxon>metagenomes</taxon>
        <taxon>ecological metagenomes</taxon>
    </lineage>
</organism>
<comment type="caution">
    <text evidence="5">The sequence shown here is derived from an EMBL/GenBank/DDBJ whole genome shotgun (WGS) entry which is preliminary data.</text>
</comment>
<dbReference type="GO" id="GO:0009307">
    <property type="term" value="P:DNA restriction-modification system"/>
    <property type="evidence" value="ECO:0007669"/>
    <property type="project" value="UniProtKB-KW"/>
</dbReference>
<dbReference type="InterPro" id="IPR052021">
    <property type="entry name" value="Type-I_RS_S_subunit"/>
</dbReference>
<dbReference type="InterPro" id="IPR000055">
    <property type="entry name" value="Restrct_endonuc_typeI_TRD"/>
</dbReference>
<evidence type="ECO:0000259" key="4">
    <source>
        <dbReference type="Pfam" id="PF01420"/>
    </source>
</evidence>
<gene>
    <name evidence="5" type="ORF">SDC9_80310</name>
</gene>
<evidence type="ECO:0000256" key="1">
    <source>
        <dbReference type="ARBA" id="ARBA00010923"/>
    </source>
</evidence>
<proteinExistence type="inferred from homology"/>
<dbReference type="AlphaFoldDB" id="A0A644YZ25"/>
<dbReference type="EMBL" id="VSSQ01006745">
    <property type="protein sequence ID" value="MPM33732.1"/>
    <property type="molecule type" value="Genomic_DNA"/>
</dbReference>
<name>A0A644YZ25_9ZZZZ</name>
<dbReference type="SUPFAM" id="SSF116734">
    <property type="entry name" value="DNA methylase specificity domain"/>
    <property type="match status" value="1"/>
</dbReference>
<sequence>MDCIFSNTISESDYVELSSLCSIASGKRPPSKTDVMNRDNNIPLYGASKIMGWCNGYLYDEPILITGRVGTHGIVQKSFGKSWPSDNTLVIKTNNYGYVYECLKNIDFSVLNCGSTQPLITQSALGNVQVPVISDTELKRFNQRIESLITIQNRLIEENTALSMIRDLLLPKLMSGEIDVSNLDLSS</sequence>
<dbReference type="PANTHER" id="PTHR30408">
    <property type="entry name" value="TYPE-1 RESTRICTION ENZYME ECOKI SPECIFICITY PROTEIN"/>
    <property type="match status" value="1"/>
</dbReference>
<protein>
    <recommendedName>
        <fullName evidence="4">Type I restriction modification DNA specificity domain-containing protein</fullName>
    </recommendedName>
</protein>
<dbReference type="PANTHER" id="PTHR30408:SF13">
    <property type="entry name" value="TYPE I RESTRICTION ENZYME HINDI SPECIFICITY SUBUNIT"/>
    <property type="match status" value="1"/>
</dbReference>
<evidence type="ECO:0000256" key="3">
    <source>
        <dbReference type="ARBA" id="ARBA00023125"/>
    </source>
</evidence>
<keyword evidence="3" id="KW-0238">DNA-binding</keyword>
<dbReference type="Gene3D" id="3.90.220.20">
    <property type="entry name" value="DNA methylase specificity domains"/>
    <property type="match status" value="1"/>
</dbReference>
<feature type="domain" description="Type I restriction modification DNA specificity" evidence="4">
    <location>
        <begin position="11"/>
        <end position="150"/>
    </location>
</feature>